<dbReference type="RefSeq" id="WP_058844349.1">
    <property type="nucleotide sequence ID" value="NZ_PDFK01000002.1"/>
</dbReference>
<accession>A0A2I0V1X7</accession>
<name>A0A2I0V1X7_9BACI</name>
<evidence type="ECO:0000313" key="1">
    <source>
        <dbReference type="EMBL" id="PKU52222.1"/>
    </source>
</evidence>
<protein>
    <recommendedName>
        <fullName evidence="3">Bacterial EndoU nuclease domain-containing protein</fullName>
    </recommendedName>
</protein>
<comment type="caution">
    <text evidence="1">The sequence shown here is derived from an EMBL/GenBank/DDBJ whole genome shotgun (WGS) entry which is preliminary data.</text>
</comment>
<organism evidence="1 2">
    <name type="scientific">Lysinibacillus fusiformis</name>
    <dbReference type="NCBI Taxonomy" id="28031"/>
    <lineage>
        <taxon>Bacteria</taxon>
        <taxon>Bacillati</taxon>
        <taxon>Bacillota</taxon>
        <taxon>Bacilli</taxon>
        <taxon>Bacillales</taxon>
        <taxon>Bacillaceae</taxon>
        <taxon>Lysinibacillus</taxon>
    </lineage>
</organism>
<evidence type="ECO:0008006" key="3">
    <source>
        <dbReference type="Google" id="ProtNLM"/>
    </source>
</evidence>
<dbReference type="AlphaFoldDB" id="A0A2I0V1X7"/>
<dbReference type="EMBL" id="PDFK01000002">
    <property type="protein sequence ID" value="PKU52222.1"/>
    <property type="molecule type" value="Genomic_DNA"/>
</dbReference>
<evidence type="ECO:0000313" key="2">
    <source>
        <dbReference type="Proteomes" id="UP000234956"/>
    </source>
</evidence>
<proteinExistence type="predicted"/>
<dbReference type="Proteomes" id="UP000234956">
    <property type="component" value="Unassembled WGS sequence"/>
</dbReference>
<reference evidence="1 2" key="1">
    <citation type="submission" date="2017-10" db="EMBL/GenBank/DDBJ databases">
        <title>Draft genome of Lysinibacillus fusiformis strain Juneja, a laboratory-derived pathogen of Drosophila melanogaster.</title>
        <authorList>
            <person name="Smith B.R."/>
            <person name="Unckless R.L."/>
        </authorList>
    </citation>
    <scope>NUCLEOTIDE SEQUENCE [LARGE SCALE GENOMIC DNA]</scope>
    <source>
        <strain evidence="1 2">Juneja</strain>
    </source>
</reference>
<sequence>MKKSSKKDEVNALAGLGKVQKFNSRGILMDGNSKTGWQHIDKRHVSGTAATKGTTLFPKHLGEAKIKNLIMESLEKGQLASVNPKDGTMVYKYKPNKYGIDEMTTVVTDNYVIKTSYPTSGKSVITKK</sequence>
<gene>
    <name evidence="1" type="ORF">CRI88_07605</name>
</gene>